<accession>A0ABW4CYB3</accession>
<evidence type="ECO:0008006" key="4">
    <source>
        <dbReference type="Google" id="ProtNLM"/>
    </source>
</evidence>
<protein>
    <recommendedName>
        <fullName evidence="4">Prepilin type IV endopeptidase peptidase domain-containing protein</fullName>
    </recommendedName>
</protein>
<evidence type="ECO:0000313" key="2">
    <source>
        <dbReference type="EMBL" id="MFD1440852.1"/>
    </source>
</evidence>
<feature type="transmembrane region" description="Helical" evidence="1">
    <location>
        <begin position="124"/>
        <end position="140"/>
    </location>
</feature>
<dbReference type="Proteomes" id="UP001597212">
    <property type="component" value="Unassembled WGS sequence"/>
</dbReference>
<comment type="caution">
    <text evidence="2">The sequence shown here is derived from an EMBL/GenBank/DDBJ whole genome shotgun (WGS) entry which is preliminary data.</text>
</comment>
<keyword evidence="3" id="KW-1185">Reference proteome</keyword>
<sequence length="165" mass="17733">MLTLTYLVLSAGLIAWPRQEGSGRFLQGVLLGLGLLVLTSWHSAFILLGLTYFGQWDLHQRVVPARLFDGWCLVIAATTPELHWAVAASWLLGLGVLSLATAGMGSADLLAITVLALGLNLTDSLLLVLAACLFGLAHYLQRSGSVPLLFHLHLAYLLLALITPH</sequence>
<evidence type="ECO:0000256" key="1">
    <source>
        <dbReference type="SAM" id="Phobius"/>
    </source>
</evidence>
<organism evidence="2 3">
    <name type="scientific">Lacticaseibacillus hegangensis</name>
    <dbReference type="NCBI Taxonomy" id="2486010"/>
    <lineage>
        <taxon>Bacteria</taxon>
        <taxon>Bacillati</taxon>
        <taxon>Bacillota</taxon>
        <taxon>Bacilli</taxon>
        <taxon>Lactobacillales</taxon>
        <taxon>Lactobacillaceae</taxon>
        <taxon>Lacticaseibacillus</taxon>
    </lineage>
</organism>
<dbReference type="RefSeq" id="WP_125758235.1">
    <property type="nucleotide sequence ID" value="NZ_JBHTOK010000046.1"/>
</dbReference>
<keyword evidence="1" id="KW-1133">Transmembrane helix</keyword>
<evidence type="ECO:0000313" key="3">
    <source>
        <dbReference type="Proteomes" id="UP001597212"/>
    </source>
</evidence>
<keyword evidence="1" id="KW-0472">Membrane</keyword>
<keyword evidence="1" id="KW-0812">Transmembrane</keyword>
<feature type="transmembrane region" description="Helical" evidence="1">
    <location>
        <begin position="146"/>
        <end position="163"/>
    </location>
</feature>
<reference evidence="3" key="1">
    <citation type="journal article" date="2019" name="Int. J. Syst. Evol. Microbiol.">
        <title>The Global Catalogue of Microorganisms (GCM) 10K type strain sequencing project: providing services to taxonomists for standard genome sequencing and annotation.</title>
        <authorList>
            <consortium name="The Broad Institute Genomics Platform"/>
            <consortium name="The Broad Institute Genome Sequencing Center for Infectious Disease"/>
            <person name="Wu L."/>
            <person name="Ma J."/>
        </authorList>
    </citation>
    <scope>NUCLEOTIDE SEQUENCE [LARGE SCALE GENOMIC DNA]</scope>
    <source>
        <strain evidence="3">CCM 8912</strain>
    </source>
</reference>
<feature type="transmembrane region" description="Helical" evidence="1">
    <location>
        <begin position="25"/>
        <end position="53"/>
    </location>
</feature>
<dbReference type="EMBL" id="JBHTOK010000046">
    <property type="protein sequence ID" value="MFD1440852.1"/>
    <property type="molecule type" value="Genomic_DNA"/>
</dbReference>
<feature type="transmembrane region" description="Helical" evidence="1">
    <location>
        <begin position="90"/>
        <end position="117"/>
    </location>
</feature>
<gene>
    <name evidence="2" type="ORF">ACFQ5K_05625</name>
</gene>
<name>A0ABW4CYB3_9LACO</name>
<proteinExistence type="predicted"/>